<keyword evidence="3" id="KW-1185">Reference proteome</keyword>
<dbReference type="SUPFAM" id="SSF55797">
    <property type="entry name" value="PR-1-like"/>
    <property type="match status" value="1"/>
</dbReference>
<sequence>MAWVPVTLLLISLLLSSLPTEGKDPAFAALLTTQTQVQREIVNKHNELRRAVSPSASNMLKM</sequence>
<feature type="chain" id="PRO_5034786267" evidence="1">
    <location>
        <begin position="23"/>
        <end position="62"/>
    </location>
</feature>
<dbReference type="GeneTree" id="ENSGT00940000156439"/>
<proteinExistence type="predicted"/>
<dbReference type="AlphaFoldDB" id="A0A8C6QBI4"/>
<organism evidence="2 3">
    <name type="scientific">Nannospalax galili</name>
    <name type="common">Northern Israeli blind subterranean mole rat</name>
    <name type="synonym">Spalax galili</name>
    <dbReference type="NCBI Taxonomy" id="1026970"/>
    <lineage>
        <taxon>Eukaryota</taxon>
        <taxon>Metazoa</taxon>
        <taxon>Chordata</taxon>
        <taxon>Craniata</taxon>
        <taxon>Vertebrata</taxon>
        <taxon>Euteleostomi</taxon>
        <taxon>Mammalia</taxon>
        <taxon>Eutheria</taxon>
        <taxon>Euarchontoglires</taxon>
        <taxon>Glires</taxon>
        <taxon>Rodentia</taxon>
        <taxon>Myomorpha</taxon>
        <taxon>Muroidea</taxon>
        <taxon>Spalacidae</taxon>
        <taxon>Spalacinae</taxon>
        <taxon>Nannospalax</taxon>
    </lineage>
</organism>
<dbReference type="Proteomes" id="UP000694381">
    <property type="component" value="Unassembled WGS sequence"/>
</dbReference>
<evidence type="ECO:0000313" key="3">
    <source>
        <dbReference type="Proteomes" id="UP000694381"/>
    </source>
</evidence>
<reference evidence="2" key="1">
    <citation type="submission" date="2025-08" db="UniProtKB">
        <authorList>
            <consortium name="Ensembl"/>
        </authorList>
    </citation>
    <scope>IDENTIFICATION</scope>
</reference>
<keyword evidence="1" id="KW-0732">Signal</keyword>
<evidence type="ECO:0000256" key="1">
    <source>
        <dbReference type="SAM" id="SignalP"/>
    </source>
</evidence>
<accession>A0A8C6QBI4</accession>
<dbReference type="InterPro" id="IPR035940">
    <property type="entry name" value="CAP_sf"/>
</dbReference>
<protein>
    <submittedName>
        <fullName evidence="2">Cysteine-rich secretory protein 2-like</fullName>
    </submittedName>
</protein>
<feature type="signal peptide" evidence="1">
    <location>
        <begin position="1"/>
        <end position="22"/>
    </location>
</feature>
<name>A0A8C6QBI4_NANGA</name>
<dbReference type="Gene3D" id="3.40.33.10">
    <property type="entry name" value="CAP"/>
    <property type="match status" value="1"/>
</dbReference>
<gene>
    <name evidence="2" type="primary">LOC103727375</name>
</gene>
<dbReference type="Ensembl" id="ENSNGAT00000000288.1">
    <property type="protein sequence ID" value="ENSNGAP00000000281.1"/>
    <property type="gene ID" value="ENSNGAG00000000227.1"/>
</dbReference>
<reference evidence="2" key="2">
    <citation type="submission" date="2025-09" db="UniProtKB">
        <authorList>
            <consortium name="Ensembl"/>
        </authorList>
    </citation>
    <scope>IDENTIFICATION</scope>
</reference>
<evidence type="ECO:0000313" key="2">
    <source>
        <dbReference type="Ensembl" id="ENSNGAP00000000281.1"/>
    </source>
</evidence>